<dbReference type="Proteomes" id="UP001431776">
    <property type="component" value="Unassembled WGS sequence"/>
</dbReference>
<dbReference type="Pfam" id="PF03629">
    <property type="entry name" value="SASA"/>
    <property type="match status" value="2"/>
</dbReference>
<evidence type="ECO:0000313" key="4">
    <source>
        <dbReference type="EMBL" id="MDI6451376.1"/>
    </source>
</evidence>
<evidence type="ECO:0000313" key="5">
    <source>
        <dbReference type="Proteomes" id="UP001431776"/>
    </source>
</evidence>
<reference evidence="4" key="1">
    <citation type="submission" date="2023-05" db="EMBL/GenBank/DDBJ databases">
        <title>Anaerotaeda fermentans gen. nov., sp. nov., a novel anaerobic planctomycete of the new family within the order Sedimentisphaerales isolated from Taman Peninsula, Russia.</title>
        <authorList>
            <person name="Khomyakova M.A."/>
            <person name="Merkel A.Y."/>
            <person name="Slobodkin A.I."/>
        </authorList>
    </citation>
    <scope>NUCLEOTIDE SEQUENCE</scope>
    <source>
        <strain evidence="4">M17dextr</strain>
    </source>
</reference>
<dbReference type="EMBL" id="JASCXX010000034">
    <property type="protein sequence ID" value="MDI6451376.1"/>
    <property type="molecule type" value="Genomic_DNA"/>
</dbReference>
<dbReference type="Gene3D" id="3.40.50.1110">
    <property type="entry name" value="SGNH hydrolase"/>
    <property type="match status" value="1"/>
</dbReference>
<dbReference type="RefSeq" id="WP_349246783.1">
    <property type="nucleotide sequence ID" value="NZ_JASCXX010000034.1"/>
</dbReference>
<dbReference type="InterPro" id="IPR036514">
    <property type="entry name" value="SGNH_hydro_sf"/>
</dbReference>
<proteinExistence type="predicted"/>
<gene>
    <name evidence="4" type="ORF">QJ522_20105</name>
</gene>
<protein>
    <submittedName>
        <fullName evidence="4">Sialate O-acetylesterase</fullName>
    </submittedName>
</protein>
<comment type="caution">
    <text evidence="4">The sequence shown here is derived from an EMBL/GenBank/DDBJ whole genome shotgun (WGS) entry which is preliminary data.</text>
</comment>
<accession>A0AAW6U5J7</accession>
<feature type="compositionally biased region" description="Basic and acidic residues" evidence="2">
    <location>
        <begin position="255"/>
        <end position="266"/>
    </location>
</feature>
<feature type="region of interest" description="Disordered" evidence="2">
    <location>
        <begin position="255"/>
        <end position="279"/>
    </location>
</feature>
<dbReference type="GO" id="GO:0001681">
    <property type="term" value="F:sialate O-acetylesterase activity"/>
    <property type="evidence" value="ECO:0007669"/>
    <property type="project" value="InterPro"/>
</dbReference>
<keyword evidence="1" id="KW-0378">Hydrolase</keyword>
<evidence type="ECO:0000256" key="1">
    <source>
        <dbReference type="ARBA" id="ARBA00022801"/>
    </source>
</evidence>
<organism evidence="4 5">
    <name type="scientific">Anaerobaca lacustris</name>
    <dbReference type="NCBI Taxonomy" id="3044600"/>
    <lineage>
        <taxon>Bacteria</taxon>
        <taxon>Pseudomonadati</taxon>
        <taxon>Planctomycetota</taxon>
        <taxon>Phycisphaerae</taxon>
        <taxon>Sedimentisphaerales</taxon>
        <taxon>Anaerobacaceae</taxon>
        <taxon>Anaerobaca</taxon>
    </lineage>
</organism>
<feature type="domain" description="Sialate O-acetylesterase" evidence="3">
    <location>
        <begin position="115"/>
        <end position="246"/>
    </location>
</feature>
<feature type="domain" description="Sialate O-acetylesterase" evidence="3">
    <location>
        <begin position="286"/>
        <end position="402"/>
    </location>
</feature>
<dbReference type="AlphaFoldDB" id="A0AAW6U5J7"/>
<evidence type="ECO:0000256" key="2">
    <source>
        <dbReference type="SAM" id="MobiDB-lite"/>
    </source>
</evidence>
<dbReference type="InterPro" id="IPR039329">
    <property type="entry name" value="SIAE"/>
</dbReference>
<name>A0AAW6U5J7_9BACT</name>
<dbReference type="SUPFAM" id="SSF52266">
    <property type="entry name" value="SGNH hydrolase"/>
    <property type="match status" value="1"/>
</dbReference>
<evidence type="ECO:0000259" key="3">
    <source>
        <dbReference type="Pfam" id="PF03629"/>
    </source>
</evidence>
<dbReference type="InterPro" id="IPR005181">
    <property type="entry name" value="SASA"/>
</dbReference>
<dbReference type="PANTHER" id="PTHR22901">
    <property type="entry name" value="SIALATE O-ACETYLESTERASE"/>
    <property type="match status" value="1"/>
</dbReference>
<dbReference type="PANTHER" id="PTHR22901:SF0">
    <property type="entry name" value="SIALATE O-ACETYLESTERASE"/>
    <property type="match status" value="1"/>
</dbReference>
<sequence>MNRTIAARNRTVSLILLCLLGLVSWGPAEADVRLPAILSDNMVLQGGDTVSLWGWADPKEEIEIRMSWSNAVPQIQADDDGAWTFRMAAPPFGGPYEVTFKAANTITVKNILVGEVWVCSGQSNMQWTVQNSADAEQEIAAARYPKIRLFSVDRQVADTPQTDCKGRWVECSPETIPGFSAVAYFFGRRLRKDLELPIGLIHTSWGGTPAEAWTSGPMLRSHPEFEPIIKRYEDAVANYPKALVQYRENVKKWEEDAEKAKAEGKPAPRRPNAPLGPGHHHTPSGLYNAMIAPLTPYAIQGAIWYQGESNAGRAYQYRELFPTMIRDWWQSWGRNNFPFLFVQLANYLAVKDEPGESAWAELREAQLMTLELPNTGMAVTIDIGDADDIHPRNKQDVGKRLALWALARTYFKDMVYSGPLYSFMNIRGDEIVLHFQHVGGGLVAQGGGPLKGFAVAGADRKFVWAEARIEGETVVVRSEKVAEPVAVRYAWADNPVCNLYNQAGLPASPFRTDGWPGVTADNK</sequence>
<dbReference type="GO" id="GO:0005975">
    <property type="term" value="P:carbohydrate metabolic process"/>
    <property type="evidence" value="ECO:0007669"/>
    <property type="project" value="TreeGrafter"/>
</dbReference>
<keyword evidence="5" id="KW-1185">Reference proteome</keyword>